<dbReference type="Proteomes" id="UP001642406">
    <property type="component" value="Unassembled WGS sequence"/>
</dbReference>
<keyword evidence="3" id="KW-1185">Reference proteome</keyword>
<accession>A0ABP0BNA9</accession>
<dbReference type="EMBL" id="CAWUHC010000033">
    <property type="protein sequence ID" value="CAK7220935.1"/>
    <property type="molecule type" value="Genomic_DNA"/>
</dbReference>
<reference evidence="2 3" key="1">
    <citation type="submission" date="2024-01" db="EMBL/GenBank/DDBJ databases">
        <authorList>
            <person name="Allen C."/>
            <person name="Tagirdzhanova G."/>
        </authorList>
    </citation>
    <scope>NUCLEOTIDE SEQUENCE [LARGE SCALE GENOMIC DNA]</scope>
</reference>
<evidence type="ECO:0000256" key="1">
    <source>
        <dbReference type="SAM" id="MobiDB-lite"/>
    </source>
</evidence>
<organism evidence="2 3">
    <name type="scientific">Sporothrix bragantina</name>
    <dbReference type="NCBI Taxonomy" id="671064"/>
    <lineage>
        <taxon>Eukaryota</taxon>
        <taxon>Fungi</taxon>
        <taxon>Dikarya</taxon>
        <taxon>Ascomycota</taxon>
        <taxon>Pezizomycotina</taxon>
        <taxon>Sordariomycetes</taxon>
        <taxon>Sordariomycetidae</taxon>
        <taxon>Ophiostomatales</taxon>
        <taxon>Ophiostomataceae</taxon>
        <taxon>Sporothrix</taxon>
    </lineage>
</organism>
<evidence type="ECO:0000313" key="3">
    <source>
        <dbReference type="Proteomes" id="UP001642406"/>
    </source>
</evidence>
<comment type="caution">
    <text evidence="2">The sequence shown here is derived from an EMBL/GenBank/DDBJ whole genome shotgun (WGS) entry which is preliminary data.</text>
</comment>
<evidence type="ECO:0000313" key="2">
    <source>
        <dbReference type="EMBL" id="CAK7220935.1"/>
    </source>
</evidence>
<feature type="compositionally biased region" description="Low complexity" evidence="1">
    <location>
        <begin position="39"/>
        <end position="82"/>
    </location>
</feature>
<gene>
    <name evidence="2" type="ORF">SBRCBS47491_004356</name>
</gene>
<feature type="compositionally biased region" description="Polar residues" evidence="1">
    <location>
        <begin position="1"/>
        <end position="27"/>
    </location>
</feature>
<protein>
    <recommendedName>
        <fullName evidence="4">C6 zinc finger domain containing protein</fullName>
    </recommendedName>
</protein>
<evidence type="ECO:0008006" key="4">
    <source>
        <dbReference type="Google" id="ProtNLM"/>
    </source>
</evidence>
<name>A0ABP0BNA9_9PEZI</name>
<feature type="region of interest" description="Disordered" evidence="1">
    <location>
        <begin position="1"/>
        <end position="125"/>
    </location>
</feature>
<proteinExistence type="predicted"/>
<sequence length="143" mass="15132">MTSPNSKTAAINISPNAAPSNQMSNDMNMGGSPVGADAYSPPSGSYSPPTFTYTTAEGTTETMGGMNSMGDMDGMAGDASGAQRDHRFSDSDEWDASKVPPSRFQKRKGSIYSTPSSRDGRVDNNYAAKFHAKHAEMGYSKAK</sequence>